<dbReference type="GO" id="GO:0022857">
    <property type="term" value="F:transmembrane transporter activity"/>
    <property type="evidence" value="ECO:0007669"/>
    <property type="project" value="InterPro"/>
</dbReference>
<dbReference type="InterPro" id="IPR036259">
    <property type="entry name" value="MFS_trans_sf"/>
</dbReference>
<evidence type="ECO:0000256" key="2">
    <source>
        <dbReference type="ARBA" id="ARBA00022448"/>
    </source>
</evidence>
<reference evidence="9" key="1">
    <citation type="submission" date="2009-08" db="EMBL/GenBank/DDBJ databases">
        <title>Annotation of Salpingoeca rosetta.</title>
        <authorList>
            <consortium name="The Broad Institute Genome Sequencing Platform"/>
            <person name="Russ C."/>
            <person name="Cuomo C."/>
            <person name="Burger G."/>
            <person name="Gray M.W."/>
            <person name="Holland P.W.H."/>
            <person name="King N."/>
            <person name="Lang F.B.F."/>
            <person name="Roger A.J."/>
            <person name="Ruiz-Trillo I."/>
            <person name="Young S.K."/>
            <person name="Zeng Q."/>
            <person name="Gargeya S."/>
            <person name="Alvarado L."/>
            <person name="Berlin A."/>
            <person name="Chapman S.B."/>
            <person name="Chen Z."/>
            <person name="Freedman E."/>
            <person name="Gellesch M."/>
            <person name="Goldberg J."/>
            <person name="Griggs A."/>
            <person name="Gujja S."/>
            <person name="Heilman E."/>
            <person name="Heiman D."/>
            <person name="Howarth C."/>
            <person name="Mehta T."/>
            <person name="Neiman D."/>
            <person name="Pearson M."/>
            <person name="Roberts A."/>
            <person name="Saif S."/>
            <person name="Shea T."/>
            <person name="Shenoy N."/>
            <person name="Sisk P."/>
            <person name="Stolte C."/>
            <person name="Sykes S."/>
            <person name="White J."/>
            <person name="Yandava C."/>
            <person name="Haas B."/>
            <person name="Nusbaum C."/>
            <person name="Birren B."/>
        </authorList>
    </citation>
    <scope>NUCLEOTIDE SEQUENCE [LARGE SCALE GENOMIC DNA]</scope>
    <source>
        <strain evidence="9">ATCC 50818</strain>
    </source>
</reference>
<dbReference type="Pfam" id="PF07690">
    <property type="entry name" value="MFS_1"/>
    <property type="match status" value="1"/>
</dbReference>
<dbReference type="GeneID" id="16074993"/>
<gene>
    <name evidence="9" type="ORF">PTSG_04322</name>
</gene>
<dbReference type="PANTHER" id="PTHR23504:SF1">
    <property type="entry name" value="GH21943P-RELATED"/>
    <property type="match status" value="1"/>
</dbReference>
<sequence length="718" mass="76346">MGLLKAVWALLPRKRQRHIRLQSHDDDSDHHHRHRHASHRLPQHHHHHHHDEHNDDAILMNVGSNHDMRADATAHMSHALPIDGSNGNSTASSATIRARTTSTVAAPPGDHPEAVCTCSANPALTKDRAGHQACAACAQDHVHVMGGADSGAVVGAAPLPASASNGPGLTTAASLSKAAASATTTAAAAVMSALPGAGASLSSSSTSASARKRKSSRRTSSSSAASTCAGAVSACCSGFGRWLSRRLRCRMMTNPDKMTSQSYVNYITVVIFLEFFAWGLVTTILPEAFADFFGPESKWMVLGLTQGLKGFLSFLSAPVLGALSDTSGRKRFLLLAVGATCLPLPFLLIANLWWHVLVVAFSGVFAVTFSIVFAYVSDVTNEEERSAAFGQVSATFAASLVISPALGSLLQSLYGVHFVCAVSTIIAAIDVLFIALFVPESVPPSEVQKKTFSWQIASPFSSLKVVFSNVYMLKWSVIVFFSYLPEAGQYQCLMLYLQSIGFSKPDLAGFIAGVGILSILAQTYVLSTMSHSMSQKSVIIAGLIAQACQLALYGVVTTKWALFMTGGLLAFSSLNYPAVSALLSQTAAPGQQGAVQGMVTGIRSLCTGLGPAVFGALFQYTEVPLDQEGGNRPLVPFPGSPFLIGCVSVFVALFVSMSVPDRKRHDGRMYSLTDDTQQHVFNASFVADTSDVELKAEGDGSRIEDDDAHAHTRKLEMR</sequence>
<dbReference type="GO" id="GO:0016020">
    <property type="term" value="C:membrane"/>
    <property type="evidence" value="ECO:0007669"/>
    <property type="project" value="UniProtKB-SubCell"/>
</dbReference>
<feature type="transmembrane region" description="Helical" evidence="7">
    <location>
        <begin position="562"/>
        <end position="583"/>
    </location>
</feature>
<feature type="transmembrane region" description="Helical" evidence="7">
    <location>
        <begin position="460"/>
        <end position="484"/>
    </location>
</feature>
<evidence type="ECO:0000313" key="10">
    <source>
        <dbReference type="Proteomes" id="UP000007799"/>
    </source>
</evidence>
<dbReference type="OMA" id="THAMIVI"/>
<feature type="domain" description="Major facilitator superfamily (MFS) profile" evidence="8">
    <location>
        <begin position="263"/>
        <end position="663"/>
    </location>
</feature>
<dbReference type="Gene3D" id="1.20.1250.20">
    <property type="entry name" value="MFS general substrate transporter like domains"/>
    <property type="match status" value="1"/>
</dbReference>
<dbReference type="RefSeq" id="XP_004994410.1">
    <property type="nucleotide sequence ID" value="XM_004994353.1"/>
</dbReference>
<dbReference type="AlphaFoldDB" id="F2U879"/>
<feature type="transmembrane region" description="Helical" evidence="7">
    <location>
        <begin position="224"/>
        <end position="243"/>
    </location>
</feature>
<keyword evidence="2" id="KW-0813">Transport</keyword>
<dbReference type="STRING" id="946362.F2U879"/>
<evidence type="ECO:0000256" key="7">
    <source>
        <dbReference type="SAM" id="Phobius"/>
    </source>
</evidence>
<feature type="region of interest" description="Disordered" evidence="6">
    <location>
        <begin position="19"/>
        <end position="52"/>
    </location>
</feature>
<keyword evidence="4 7" id="KW-1133">Transmembrane helix</keyword>
<evidence type="ECO:0000313" key="9">
    <source>
        <dbReference type="EMBL" id="EGD72587.1"/>
    </source>
</evidence>
<feature type="transmembrane region" description="Helical" evidence="7">
    <location>
        <begin position="356"/>
        <end position="376"/>
    </location>
</feature>
<evidence type="ECO:0000256" key="5">
    <source>
        <dbReference type="ARBA" id="ARBA00023136"/>
    </source>
</evidence>
<accession>F2U879</accession>
<dbReference type="InParanoid" id="F2U879"/>
<evidence type="ECO:0000256" key="1">
    <source>
        <dbReference type="ARBA" id="ARBA00004141"/>
    </source>
</evidence>
<organism evidence="10">
    <name type="scientific">Salpingoeca rosetta (strain ATCC 50818 / BSB-021)</name>
    <dbReference type="NCBI Taxonomy" id="946362"/>
    <lineage>
        <taxon>Eukaryota</taxon>
        <taxon>Choanoflagellata</taxon>
        <taxon>Craspedida</taxon>
        <taxon>Salpingoecidae</taxon>
        <taxon>Salpingoeca</taxon>
    </lineage>
</organism>
<dbReference type="Proteomes" id="UP000007799">
    <property type="component" value="Unassembled WGS sequence"/>
</dbReference>
<dbReference type="InterPro" id="IPR001958">
    <property type="entry name" value="Tet-R_TetA/multi-R_MdtG-like"/>
</dbReference>
<dbReference type="OrthoDB" id="419616at2759"/>
<feature type="compositionally biased region" description="Basic residues" evidence="6">
    <location>
        <begin position="31"/>
        <end position="50"/>
    </location>
</feature>
<dbReference type="PRINTS" id="PR01035">
    <property type="entry name" value="TCRTETA"/>
</dbReference>
<feature type="transmembrane region" description="Helical" evidence="7">
    <location>
        <begin position="507"/>
        <end position="526"/>
    </location>
</feature>
<proteinExistence type="predicted"/>
<feature type="compositionally biased region" description="Low complexity" evidence="6">
    <location>
        <begin position="197"/>
        <end position="209"/>
    </location>
</feature>
<dbReference type="EMBL" id="GL832964">
    <property type="protein sequence ID" value="EGD72587.1"/>
    <property type="molecule type" value="Genomic_DNA"/>
</dbReference>
<feature type="transmembrane region" description="Helical" evidence="7">
    <location>
        <begin position="301"/>
        <end position="320"/>
    </location>
</feature>
<feature type="transmembrane region" description="Helical" evidence="7">
    <location>
        <begin position="332"/>
        <end position="350"/>
    </location>
</feature>
<feature type="transmembrane region" description="Helical" evidence="7">
    <location>
        <begin position="604"/>
        <end position="621"/>
    </location>
</feature>
<name>F2U879_SALR5</name>
<evidence type="ECO:0000256" key="3">
    <source>
        <dbReference type="ARBA" id="ARBA00022692"/>
    </source>
</evidence>
<feature type="region of interest" description="Disordered" evidence="6">
    <location>
        <begin position="696"/>
        <end position="718"/>
    </location>
</feature>
<dbReference type="InterPro" id="IPR011701">
    <property type="entry name" value="MFS"/>
</dbReference>
<dbReference type="PROSITE" id="PS50850">
    <property type="entry name" value="MFS"/>
    <property type="match status" value="1"/>
</dbReference>
<keyword evidence="3 7" id="KW-0812">Transmembrane</keyword>
<protein>
    <recommendedName>
        <fullName evidence="8">Major facilitator superfamily (MFS) profile domain-containing protein</fullName>
    </recommendedName>
</protein>
<feature type="transmembrane region" description="Helical" evidence="7">
    <location>
        <begin position="416"/>
        <end position="439"/>
    </location>
</feature>
<comment type="subcellular location">
    <subcellularLocation>
        <location evidence="1">Membrane</location>
        <topology evidence="1">Multi-pass membrane protein</topology>
    </subcellularLocation>
</comment>
<feature type="region of interest" description="Disordered" evidence="6">
    <location>
        <begin position="197"/>
        <end position="219"/>
    </location>
</feature>
<evidence type="ECO:0000256" key="4">
    <source>
        <dbReference type="ARBA" id="ARBA00022989"/>
    </source>
</evidence>
<dbReference type="InterPro" id="IPR020846">
    <property type="entry name" value="MFS_dom"/>
</dbReference>
<dbReference type="FunCoup" id="F2U879">
    <property type="interactions" value="1452"/>
</dbReference>
<dbReference type="KEGG" id="sre:PTSG_04322"/>
<evidence type="ECO:0000259" key="8">
    <source>
        <dbReference type="PROSITE" id="PS50850"/>
    </source>
</evidence>
<dbReference type="eggNOG" id="KOG2816">
    <property type="taxonomic scope" value="Eukaryota"/>
</dbReference>
<dbReference type="PANTHER" id="PTHR23504">
    <property type="entry name" value="MAJOR FACILITATOR SUPERFAMILY DOMAIN-CONTAINING PROTEIN 10"/>
    <property type="match status" value="1"/>
</dbReference>
<feature type="transmembrane region" description="Helical" evidence="7">
    <location>
        <begin position="388"/>
        <end position="410"/>
    </location>
</feature>
<dbReference type="SUPFAM" id="SSF103473">
    <property type="entry name" value="MFS general substrate transporter"/>
    <property type="match status" value="1"/>
</dbReference>
<feature type="transmembrane region" description="Helical" evidence="7">
    <location>
        <begin position="263"/>
        <end position="281"/>
    </location>
</feature>
<evidence type="ECO:0000256" key="6">
    <source>
        <dbReference type="SAM" id="MobiDB-lite"/>
    </source>
</evidence>
<feature type="transmembrane region" description="Helical" evidence="7">
    <location>
        <begin position="538"/>
        <end position="556"/>
    </location>
</feature>
<feature type="transmembrane region" description="Helical" evidence="7">
    <location>
        <begin position="641"/>
        <end position="659"/>
    </location>
</feature>
<keyword evidence="5 7" id="KW-0472">Membrane</keyword>
<keyword evidence="10" id="KW-1185">Reference proteome</keyword>